<keyword evidence="3" id="KW-1185">Reference proteome</keyword>
<feature type="compositionally biased region" description="Low complexity" evidence="1">
    <location>
        <begin position="1"/>
        <end position="12"/>
    </location>
</feature>
<proteinExistence type="predicted"/>
<dbReference type="GO" id="GO:0005739">
    <property type="term" value="C:mitochondrion"/>
    <property type="evidence" value="ECO:0007669"/>
    <property type="project" value="TreeGrafter"/>
</dbReference>
<dbReference type="AlphaFoldDB" id="X6MLW7"/>
<dbReference type="PANTHER" id="PTHR12184">
    <property type="entry name" value="UBIQUINOL-CYTOCHROME C REDUCTASE COMPLEX ASSEMBLY FACTOR 1 FAMILY MEMBER"/>
    <property type="match status" value="1"/>
</dbReference>
<organism evidence="2 3">
    <name type="scientific">Reticulomyxa filosa</name>
    <dbReference type="NCBI Taxonomy" id="46433"/>
    <lineage>
        <taxon>Eukaryota</taxon>
        <taxon>Sar</taxon>
        <taxon>Rhizaria</taxon>
        <taxon>Retaria</taxon>
        <taxon>Foraminifera</taxon>
        <taxon>Monothalamids</taxon>
        <taxon>Reticulomyxidae</taxon>
        <taxon>Reticulomyxa</taxon>
    </lineage>
</organism>
<dbReference type="GO" id="GO:0034551">
    <property type="term" value="P:mitochondrial respiratory chain complex III assembly"/>
    <property type="evidence" value="ECO:0007669"/>
    <property type="project" value="TreeGrafter"/>
</dbReference>
<protein>
    <submittedName>
        <fullName evidence="2">Uncharacterized protein</fullName>
    </submittedName>
</protein>
<feature type="compositionally biased region" description="Low complexity" evidence="1">
    <location>
        <begin position="50"/>
        <end position="59"/>
    </location>
</feature>
<dbReference type="EMBL" id="ASPP01020229">
    <property type="protein sequence ID" value="ETO14080.1"/>
    <property type="molecule type" value="Genomic_DNA"/>
</dbReference>
<evidence type="ECO:0000256" key="1">
    <source>
        <dbReference type="SAM" id="MobiDB-lite"/>
    </source>
</evidence>
<feature type="non-terminal residue" evidence="2">
    <location>
        <position position="1"/>
    </location>
</feature>
<reference evidence="2 3" key="1">
    <citation type="journal article" date="2013" name="Curr. Biol.">
        <title>The Genome of the Foraminiferan Reticulomyxa filosa.</title>
        <authorList>
            <person name="Glockner G."/>
            <person name="Hulsmann N."/>
            <person name="Schleicher M."/>
            <person name="Noegel A.A."/>
            <person name="Eichinger L."/>
            <person name="Gallinger C."/>
            <person name="Pawlowski J."/>
            <person name="Sierra R."/>
            <person name="Euteneuer U."/>
            <person name="Pillet L."/>
            <person name="Moustafa A."/>
            <person name="Platzer M."/>
            <person name="Groth M."/>
            <person name="Szafranski K."/>
            <person name="Schliwa M."/>
        </authorList>
    </citation>
    <scope>NUCLEOTIDE SEQUENCE [LARGE SCALE GENOMIC DNA]</scope>
</reference>
<name>X6MLW7_RETFI</name>
<evidence type="ECO:0000313" key="3">
    <source>
        <dbReference type="Proteomes" id="UP000023152"/>
    </source>
</evidence>
<sequence length="420" mass="48507">RIGQSKFSGSVKKVNKSKPNEKKAPRVASSTQKKATPSASQSPLSPPPISLSSPSSPKSSWFGIKASLEEVFSSMSKMPPSMSFVSPFGHKITPPPVAYLIWHKHDESNNVLELSESLKKRSGIISVKYDATGCIEMDGNDDNYEYVDYLEEDHNYGNEPDCECPYLWKHPSVDDYSNNSSSVQKKTKAQVTDKKWLASTTSPTLEHWTWNYKKCLLKLSGYFSERELRHRCCFYSYLKASRKASQKEFWKTFQLDDVFRVELQLLCVHLWIIKTRMLVFPAPIAHQLAYEVFKILFHEVFLFVYFVWCEICYTKFVHWENNCQIQCLNFACALDDAIAIPSDSLKNESWNGEAQKAALMEVIWREIYMRNSGTDEHLLHLWVQYIANEINRLKRVSDLNFINGWWTFGKIPTNIIQKTA</sequence>
<comment type="caution">
    <text evidence="2">The sequence shown here is derived from an EMBL/GenBank/DDBJ whole genome shotgun (WGS) entry which is preliminary data.</text>
</comment>
<feature type="region of interest" description="Disordered" evidence="1">
    <location>
        <begin position="1"/>
        <end position="59"/>
    </location>
</feature>
<dbReference type="Proteomes" id="UP000023152">
    <property type="component" value="Unassembled WGS sequence"/>
</dbReference>
<gene>
    <name evidence="2" type="ORF">RFI_23288</name>
</gene>
<dbReference type="InterPro" id="IPR007129">
    <property type="entry name" value="Ubiqinol_cyt_c_chaperone_CPB3"/>
</dbReference>
<evidence type="ECO:0000313" key="2">
    <source>
        <dbReference type="EMBL" id="ETO14080.1"/>
    </source>
</evidence>
<dbReference type="PANTHER" id="PTHR12184:SF1">
    <property type="entry name" value="UBIQUINOL-CYTOCHROME-C REDUCTASE COMPLEX ASSEMBLY FACTOR 1"/>
    <property type="match status" value="1"/>
</dbReference>
<accession>X6MLW7</accession>